<dbReference type="PANTHER" id="PTHR11908">
    <property type="entry name" value="XANTHINE DEHYDROGENASE"/>
    <property type="match status" value="1"/>
</dbReference>
<dbReference type="InterPro" id="IPR036856">
    <property type="entry name" value="Ald_Oxase/Xan_DH_a/b_sf"/>
</dbReference>
<dbReference type="InterPro" id="IPR000674">
    <property type="entry name" value="Ald_Oxase/Xan_DH_a/b"/>
</dbReference>
<dbReference type="InterPro" id="IPR012675">
    <property type="entry name" value="Beta-grasp_dom_sf"/>
</dbReference>
<dbReference type="EMBL" id="AP021879">
    <property type="protein sequence ID" value="BBO92220.1"/>
    <property type="molecule type" value="Genomic_DNA"/>
</dbReference>
<dbReference type="Gene3D" id="3.30.365.10">
    <property type="entry name" value="Aldehyde oxidase/xanthine dehydrogenase, molybdopterin binding domain"/>
    <property type="match status" value="4"/>
</dbReference>
<keyword evidence="4" id="KW-1185">Reference proteome</keyword>
<comment type="similarity">
    <text evidence="1">Belongs to the xanthine dehydrogenase family.</text>
</comment>
<dbReference type="GO" id="GO:0051536">
    <property type="term" value="F:iron-sulfur cluster binding"/>
    <property type="evidence" value="ECO:0007669"/>
    <property type="project" value="InterPro"/>
</dbReference>
<dbReference type="GO" id="GO:0005506">
    <property type="term" value="F:iron ion binding"/>
    <property type="evidence" value="ECO:0007669"/>
    <property type="project" value="InterPro"/>
</dbReference>
<dbReference type="PANTHER" id="PTHR11908:SF157">
    <property type="entry name" value="XANTHINE DEHYDROGENASE SUBUNIT D-RELATED"/>
    <property type="match status" value="1"/>
</dbReference>
<dbReference type="RefSeq" id="WP_155312996.1">
    <property type="nucleotide sequence ID" value="NZ_AP021879.1"/>
</dbReference>
<evidence type="ECO:0000313" key="3">
    <source>
        <dbReference type="EMBL" id="BBO92220.1"/>
    </source>
</evidence>
<gene>
    <name evidence="3" type="ORF">DSCOOX_54000</name>
</gene>
<dbReference type="SUPFAM" id="SSF54665">
    <property type="entry name" value="CO dehydrogenase molybdoprotein N-domain-like"/>
    <property type="match status" value="1"/>
</dbReference>
<feature type="domain" description="2Fe-2S ferredoxin-type" evidence="2">
    <location>
        <begin position="2"/>
        <end position="79"/>
    </location>
</feature>
<dbReference type="InterPro" id="IPR016208">
    <property type="entry name" value="Ald_Oxase/xanthine_DH-like"/>
</dbReference>
<dbReference type="PROSITE" id="PS51085">
    <property type="entry name" value="2FE2S_FER_2"/>
    <property type="match status" value="1"/>
</dbReference>
<reference evidence="3 4" key="1">
    <citation type="submission" date="2019-11" db="EMBL/GenBank/DDBJ databases">
        <title>Comparative genomics of hydrocarbon-degrading Desulfosarcina strains.</title>
        <authorList>
            <person name="Watanabe M."/>
            <person name="Kojima H."/>
            <person name="Fukui M."/>
        </authorList>
    </citation>
    <scope>NUCLEOTIDE SEQUENCE [LARGE SCALE GENOMIC DNA]</scope>
    <source>
        <strain evidence="4">oXyS1</strain>
    </source>
</reference>
<dbReference type="Pfam" id="PF02738">
    <property type="entry name" value="MoCoBD_1"/>
    <property type="match status" value="1"/>
</dbReference>
<dbReference type="SMART" id="SM01008">
    <property type="entry name" value="Ald_Xan_dh_C"/>
    <property type="match status" value="1"/>
</dbReference>
<evidence type="ECO:0000313" key="4">
    <source>
        <dbReference type="Proteomes" id="UP000422108"/>
    </source>
</evidence>
<dbReference type="Pfam" id="PF20256">
    <property type="entry name" value="MoCoBD_2"/>
    <property type="match status" value="1"/>
</dbReference>
<proteinExistence type="inferred from homology"/>
<accession>A0A5K8AK89</accession>
<dbReference type="Gene3D" id="3.10.20.30">
    <property type="match status" value="1"/>
</dbReference>
<name>A0A5K8AK89_9BACT</name>
<evidence type="ECO:0000259" key="2">
    <source>
        <dbReference type="PROSITE" id="PS51085"/>
    </source>
</evidence>
<dbReference type="AlphaFoldDB" id="A0A5K8AK89"/>
<dbReference type="InterPro" id="IPR008274">
    <property type="entry name" value="AldOxase/xan_DH_MoCoBD1"/>
</dbReference>
<dbReference type="SUPFAM" id="SSF54292">
    <property type="entry name" value="2Fe-2S ferredoxin-like"/>
    <property type="match status" value="1"/>
</dbReference>
<dbReference type="InterPro" id="IPR046867">
    <property type="entry name" value="AldOxase/xan_DH_MoCoBD2"/>
</dbReference>
<protein>
    <submittedName>
        <fullName evidence="3">Aldehyde oxidoreductase</fullName>
    </submittedName>
</protein>
<dbReference type="Gene3D" id="1.10.150.120">
    <property type="entry name" value="[2Fe-2S]-binding domain"/>
    <property type="match status" value="1"/>
</dbReference>
<dbReference type="SUPFAM" id="SSF47741">
    <property type="entry name" value="CO dehydrogenase ISP C-domain like"/>
    <property type="match status" value="1"/>
</dbReference>
<dbReference type="Proteomes" id="UP000422108">
    <property type="component" value="Chromosome"/>
</dbReference>
<sequence length="887" mass="94212">MKKIALTVNGRQKQVVVDDDLVLLDLLRKHFHLTGTKQSCDRKGQCGACTVIVNGKAVLSCLTKVAKLDGADIISVEGLGTPDNRHLIQEAFVLAGAIQCGYCTPGMIMATKALLDRTPDPSAEEIKHALRRNLCRCTGYAKIIDAVRLAGRLLRGEIAPEEIRPKVTDAKMGVSHPRPSALAKACGTAPFAADVQMPGAAEIVVVRSPHFHAIIKSINTAAAEAMPGVVGTLTAKDVKGTNRLKYIVDDRPILCEDRVRTLGDAVAVVVAETREQAKAAAEAVKVEYEPLTELRSPAQALAPDAPQIHPDRPNLCFRQPVIKGDADAVFATADAVVENRFTTQINHQAPMEPENSVAFMEGEGEEAELVVMGRSINIHLHMAMLQAALGFENIRYEEAFAGGQFGIKLEIFTEGIAAAAALKFRRPVRYIPSLAESMLITSKRHPFDMRIRLGADAEGKITAMAMDMTVDNGAYNSIGNVVINRALHMLSSSYYIPNIKVASRLVYTNNPWGSAARGAGPPQAHYALECAVDMLAHKLNMDPLALRKLNALAPGQTKATGHAIDEWAFEGLCEAIQPEYARATADAAKAVDGPVKRGIGLGAAAFGIAFPGDKSISAVELEPDDCVTVYAAAADPGEGNDSMLTQLAAQVLELPLDRVRADTRSTARTAASGPASGSRVTFMIGGATVDALKRLRQAMDEVGAKTHAAFVAAGLATRYVGHKAALNTAPLDPETGQGPSSDSDVHAIQLAEVEVDTETGEVRVLKMTAAVDAGPIINPNNLEGQMQGGMDMGVGYALRERYEAGQTADWRTFAFPSMKTAFDTAVITRETPRKRGTLGATGVGEMAMVSTAPAVINAIHNACGVWITNLPATPDKIKAALEAAGKA</sequence>
<dbReference type="SUPFAM" id="SSF56003">
    <property type="entry name" value="Molybdenum cofactor-binding domain"/>
    <property type="match status" value="1"/>
</dbReference>
<dbReference type="InterPro" id="IPR002888">
    <property type="entry name" value="2Fe-2S-bd"/>
</dbReference>
<dbReference type="InterPro" id="IPR036884">
    <property type="entry name" value="2Fe-2S-bd_dom_sf"/>
</dbReference>
<dbReference type="Pfam" id="PF01799">
    <property type="entry name" value="Fer2_2"/>
    <property type="match status" value="1"/>
</dbReference>
<organism evidence="3 4">
    <name type="scientific">Desulfosarcina ovata subsp. ovata</name>
    <dbReference type="NCBI Taxonomy" id="2752305"/>
    <lineage>
        <taxon>Bacteria</taxon>
        <taxon>Pseudomonadati</taxon>
        <taxon>Thermodesulfobacteriota</taxon>
        <taxon>Desulfobacteria</taxon>
        <taxon>Desulfobacterales</taxon>
        <taxon>Desulfosarcinaceae</taxon>
        <taxon>Desulfosarcina</taxon>
    </lineage>
</organism>
<dbReference type="Pfam" id="PF01315">
    <property type="entry name" value="Ald_Xan_dh_C"/>
    <property type="match status" value="1"/>
</dbReference>
<evidence type="ECO:0000256" key="1">
    <source>
        <dbReference type="ARBA" id="ARBA00006849"/>
    </source>
</evidence>
<dbReference type="GO" id="GO:0016491">
    <property type="term" value="F:oxidoreductase activity"/>
    <property type="evidence" value="ECO:0007669"/>
    <property type="project" value="InterPro"/>
</dbReference>
<dbReference type="Gene3D" id="3.90.1170.50">
    <property type="entry name" value="Aldehyde oxidase/xanthine dehydrogenase, a/b hammerhead"/>
    <property type="match status" value="1"/>
</dbReference>
<dbReference type="InterPro" id="IPR036010">
    <property type="entry name" value="2Fe-2S_ferredoxin-like_sf"/>
</dbReference>
<dbReference type="Pfam" id="PF00111">
    <property type="entry name" value="Fer2"/>
    <property type="match status" value="1"/>
</dbReference>
<dbReference type="InterPro" id="IPR037165">
    <property type="entry name" value="AldOxase/xan_DH_Mopterin-bd_sf"/>
</dbReference>
<dbReference type="InterPro" id="IPR001041">
    <property type="entry name" value="2Fe-2S_ferredoxin-type"/>
</dbReference>